<reference evidence="1" key="1">
    <citation type="journal article" date="2015" name="Nature">
        <title>Complex archaea that bridge the gap between prokaryotes and eukaryotes.</title>
        <authorList>
            <person name="Spang A."/>
            <person name="Saw J.H."/>
            <person name="Jorgensen S.L."/>
            <person name="Zaremba-Niedzwiedzka K."/>
            <person name="Martijn J."/>
            <person name="Lind A.E."/>
            <person name="van Eijk R."/>
            <person name="Schleper C."/>
            <person name="Guy L."/>
            <person name="Ettema T.J."/>
        </authorList>
    </citation>
    <scope>NUCLEOTIDE SEQUENCE</scope>
</reference>
<dbReference type="EMBL" id="LAZR01000066">
    <property type="protein sequence ID" value="KKN96123.1"/>
    <property type="molecule type" value="Genomic_DNA"/>
</dbReference>
<protein>
    <submittedName>
        <fullName evidence="1">Uncharacterized protein</fullName>
    </submittedName>
</protein>
<dbReference type="AlphaFoldDB" id="A0A0F9XUT7"/>
<accession>A0A0F9XUT7</accession>
<evidence type="ECO:0000313" key="1">
    <source>
        <dbReference type="EMBL" id="KKN96123.1"/>
    </source>
</evidence>
<gene>
    <name evidence="1" type="ORF">LCGC14_0170520</name>
</gene>
<sequence>MALNFYRCPSCEAKWGDHTPEQRDAQCKECGKSQIPPYFSTDDDSLTSDESDLLLAFRSLAPKEQAVLVEHVGKLLQTNSPAQHASLLSQFDSD</sequence>
<proteinExistence type="predicted"/>
<name>A0A0F9XUT7_9ZZZZ</name>
<comment type="caution">
    <text evidence="1">The sequence shown here is derived from an EMBL/GenBank/DDBJ whole genome shotgun (WGS) entry which is preliminary data.</text>
</comment>
<organism evidence="1">
    <name type="scientific">marine sediment metagenome</name>
    <dbReference type="NCBI Taxonomy" id="412755"/>
    <lineage>
        <taxon>unclassified sequences</taxon>
        <taxon>metagenomes</taxon>
        <taxon>ecological metagenomes</taxon>
    </lineage>
</organism>